<feature type="compositionally biased region" description="Basic and acidic residues" evidence="1">
    <location>
        <begin position="1"/>
        <end position="14"/>
    </location>
</feature>
<evidence type="ECO:0000313" key="3">
    <source>
        <dbReference type="Proteomes" id="UP000762676"/>
    </source>
</evidence>
<gene>
    <name evidence="2" type="ORF">ElyMa_001417700</name>
</gene>
<keyword evidence="3" id="KW-1185">Reference proteome</keyword>
<comment type="caution">
    <text evidence="2">The sequence shown here is derived from an EMBL/GenBank/DDBJ whole genome shotgun (WGS) entry which is preliminary data.</text>
</comment>
<sequence>MSDNRWTKRAKEWQSRIGKRSRGRQPLRWRATSCSDGRSLVGIVDLTNIPSAATCAQMAYELGVITTIQLMERILGQNGPICLSWDATTVDGAHINEIHLTLNRSDCLTLDVRHIPGGKASDYVSHIVSSLTEAADTYSRFKEGSGYPAGFKDMLCRHNLPMGTLIL</sequence>
<evidence type="ECO:0000256" key="1">
    <source>
        <dbReference type="SAM" id="MobiDB-lite"/>
    </source>
</evidence>
<dbReference type="Proteomes" id="UP000762676">
    <property type="component" value="Unassembled WGS sequence"/>
</dbReference>
<dbReference type="EMBL" id="BMAT01002785">
    <property type="protein sequence ID" value="GFS14194.1"/>
    <property type="molecule type" value="Genomic_DNA"/>
</dbReference>
<evidence type="ECO:0000313" key="2">
    <source>
        <dbReference type="EMBL" id="GFS14194.1"/>
    </source>
</evidence>
<organism evidence="2 3">
    <name type="scientific">Elysia marginata</name>
    <dbReference type="NCBI Taxonomy" id="1093978"/>
    <lineage>
        <taxon>Eukaryota</taxon>
        <taxon>Metazoa</taxon>
        <taxon>Spiralia</taxon>
        <taxon>Lophotrochozoa</taxon>
        <taxon>Mollusca</taxon>
        <taxon>Gastropoda</taxon>
        <taxon>Heterobranchia</taxon>
        <taxon>Euthyneura</taxon>
        <taxon>Panpulmonata</taxon>
        <taxon>Sacoglossa</taxon>
        <taxon>Placobranchoidea</taxon>
        <taxon>Plakobranchidae</taxon>
        <taxon>Elysia</taxon>
    </lineage>
</organism>
<protein>
    <submittedName>
        <fullName evidence="2">Uncharacterized protein</fullName>
    </submittedName>
</protein>
<reference evidence="2 3" key="1">
    <citation type="journal article" date="2021" name="Elife">
        <title>Chloroplast acquisition without the gene transfer in kleptoplastic sea slugs, Plakobranchus ocellatus.</title>
        <authorList>
            <person name="Maeda T."/>
            <person name="Takahashi S."/>
            <person name="Yoshida T."/>
            <person name="Shimamura S."/>
            <person name="Takaki Y."/>
            <person name="Nagai Y."/>
            <person name="Toyoda A."/>
            <person name="Suzuki Y."/>
            <person name="Arimoto A."/>
            <person name="Ishii H."/>
            <person name="Satoh N."/>
            <person name="Nishiyama T."/>
            <person name="Hasebe M."/>
            <person name="Maruyama T."/>
            <person name="Minagawa J."/>
            <person name="Obokata J."/>
            <person name="Shigenobu S."/>
        </authorList>
    </citation>
    <scope>NUCLEOTIDE SEQUENCE [LARGE SCALE GENOMIC DNA]</scope>
</reference>
<accession>A0AAV4IUT1</accession>
<proteinExistence type="predicted"/>
<feature type="region of interest" description="Disordered" evidence="1">
    <location>
        <begin position="1"/>
        <end position="21"/>
    </location>
</feature>
<name>A0AAV4IUT1_9GAST</name>
<dbReference type="AlphaFoldDB" id="A0AAV4IUT1"/>